<dbReference type="PROSITE" id="PS50011">
    <property type="entry name" value="PROTEIN_KINASE_DOM"/>
    <property type="match status" value="1"/>
</dbReference>
<gene>
    <name evidence="2" type="ORF">OSTQU699_LOCUS6910</name>
</gene>
<dbReference type="InterPro" id="IPR051681">
    <property type="entry name" value="Ser/Thr_Kinases-Pseudokinases"/>
</dbReference>
<dbReference type="Proteomes" id="UP000708148">
    <property type="component" value="Unassembled WGS sequence"/>
</dbReference>
<feature type="domain" description="Protein kinase" evidence="1">
    <location>
        <begin position="327"/>
        <end position="550"/>
    </location>
</feature>
<dbReference type="OrthoDB" id="4062651at2759"/>
<dbReference type="InterPro" id="IPR011009">
    <property type="entry name" value="Kinase-like_dom_sf"/>
</dbReference>
<dbReference type="GO" id="GO:0005524">
    <property type="term" value="F:ATP binding"/>
    <property type="evidence" value="ECO:0007669"/>
    <property type="project" value="InterPro"/>
</dbReference>
<protein>
    <recommendedName>
        <fullName evidence="1">Protein kinase domain-containing protein</fullName>
    </recommendedName>
</protein>
<keyword evidence="3" id="KW-1185">Reference proteome</keyword>
<proteinExistence type="predicted"/>
<comment type="caution">
    <text evidence="2">The sequence shown here is derived from an EMBL/GenBank/DDBJ whole genome shotgun (WGS) entry which is preliminary data.</text>
</comment>
<dbReference type="InterPro" id="IPR000719">
    <property type="entry name" value="Prot_kinase_dom"/>
</dbReference>
<evidence type="ECO:0000259" key="1">
    <source>
        <dbReference type="PROSITE" id="PS50011"/>
    </source>
</evidence>
<dbReference type="PANTHER" id="PTHR44329">
    <property type="entry name" value="SERINE/THREONINE-PROTEIN KINASE TNNI3K-RELATED"/>
    <property type="match status" value="1"/>
</dbReference>
<name>A0A8S1J740_9CHLO</name>
<evidence type="ECO:0000313" key="2">
    <source>
        <dbReference type="EMBL" id="CAD7701551.1"/>
    </source>
</evidence>
<dbReference type="AlphaFoldDB" id="A0A8S1J740"/>
<feature type="non-terminal residue" evidence="2">
    <location>
        <position position="550"/>
    </location>
</feature>
<dbReference type="GO" id="GO:0004674">
    <property type="term" value="F:protein serine/threonine kinase activity"/>
    <property type="evidence" value="ECO:0007669"/>
    <property type="project" value="TreeGrafter"/>
</dbReference>
<dbReference type="SUPFAM" id="SSF56112">
    <property type="entry name" value="Protein kinase-like (PK-like)"/>
    <property type="match status" value="2"/>
</dbReference>
<dbReference type="Gene3D" id="1.10.510.10">
    <property type="entry name" value="Transferase(Phosphotransferase) domain 1"/>
    <property type="match status" value="2"/>
</dbReference>
<reference evidence="2" key="1">
    <citation type="submission" date="2020-12" db="EMBL/GenBank/DDBJ databases">
        <authorList>
            <person name="Iha C."/>
        </authorList>
    </citation>
    <scope>NUCLEOTIDE SEQUENCE</scope>
</reference>
<evidence type="ECO:0000313" key="3">
    <source>
        <dbReference type="Proteomes" id="UP000708148"/>
    </source>
</evidence>
<accession>A0A8S1J740</accession>
<organism evidence="2 3">
    <name type="scientific">Ostreobium quekettii</name>
    <dbReference type="NCBI Taxonomy" id="121088"/>
    <lineage>
        <taxon>Eukaryota</taxon>
        <taxon>Viridiplantae</taxon>
        <taxon>Chlorophyta</taxon>
        <taxon>core chlorophytes</taxon>
        <taxon>Ulvophyceae</taxon>
        <taxon>TCBD clade</taxon>
        <taxon>Bryopsidales</taxon>
        <taxon>Ostreobineae</taxon>
        <taxon>Ostreobiaceae</taxon>
        <taxon>Ostreobium</taxon>
    </lineage>
</organism>
<sequence length="550" mass="62183">MKMKLEEEAPCKVHEQDCPEEMIQLMRRCCSCEPDKRPTINEICNALCSLPATWPEVDTSSQGLASKILEGTSGDCCPVALKLRVLLRASFTAVENKTVVLASMGRKLAAVLRQFTSKMDIKDTVVQVEDPIHGSVVFPVLVQFVSEDAVTLFKEKIQMFASATFDAFVEILPDAPRPILTIVEEFYWAQAQMSRLQDELQIVQRQIGRFTSFMYSHWMLRFLRETICILRWNLRSIPERSVEDECRKDLIALVHMLKLALQLLQDHKFVDMYFLQSSKDTQMTVDRILTAVSAVASKWNMPGARMLPIGVPAEYRQHDRVHLAKHLAFVLGIGCSPFGADSGDIKEAWEAVKNRLDTKRHLAIIPKNAIRLGYRLGASVHEAYWKKRKVASRQLVPTGVQEMDIEEFAKLYAKTIFQMSAEAKYVVKVQGISRSGALLMDLAKCTLQQWYRSTCILVAAKITMLTHAAKALLSLHNSGIVYVHVKSSNFLIFDQNAEDYEVNPVRLAVLPSEDSDLDMVHSTIQTARWMPAELYEGEAPSMQTDVFSFG</sequence>
<dbReference type="EMBL" id="CAJHUC010001566">
    <property type="protein sequence ID" value="CAD7701551.1"/>
    <property type="molecule type" value="Genomic_DNA"/>
</dbReference>